<evidence type="ECO:0000313" key="6">
    <source>
        <dbReference type="Proteomes" id="UP000008221"/>
    </source>
</evidence>
<dbReference type="GO" id="GO:0016829">
    <property type="term" value="F:lyase activity"/>
    <property type="evidence" value="ECO:0007669"/>
    <property type="project" value="UniProtKB-KW"/>
</dbReference>
<dbReference type="InterPro" id="IPR003778">
    <property type="entry name" value="CT_A_B"/>
</dbReference>
<keyword evidence="5" id="KW-0436">Ligase</keyword>
<dbReference type="GO" id="GO:0004847">
    <property type="term" value="F:urea carboxylase activity"/>
    <property type="evidence" value="ECO:0007669"/>
    <property type="project" value="UniProtKB-EC"/>
</dbReference>
<dbReference type="SUPFAM" id="SSF50891">
    <property type="entry name" value="Cyclophilin-like"/>
    <property type="match status" value="1"/>
</dbReference>
<sequence length="289" mass="29537">MGFAHVGVPRSGVADWFSARLANALVGNVPSAPLLEATLIGPRLRFRRAALVAVTGAPAPVTVDGAAVPPFQPVAIPEGGVLQIGTMRSGVRAYVAVRGGVAAPLILGSASTDTLSGLGPSPLTAGAELPLGNADQCPAPPADDEVRELAKNAAAGVLLAVREGRVRFLPTVEGDPAQLAGEYRVRPESDRVGVRLAPIGKPPEATRPAETMGMVGGAIQLPPDGNPIILLADHSVTGGYPVAGVVIHADLPLVAQARPGDRVRLVAVSEEEAHAALVARHLVLARVER</sequence>
<dbReference type="InParanoid" id="A0LSF7"/>
<protein>
    <submittedName>
        <fullName evidence="5">Urea amidolyase related protein</fullName>
        <ecNumber evidence="5">6.3.4.6</ecNumber>
    </submittedName>
</protein>
<evidence type="ECO:0000256" key="3">
    <source>
        <dbReference type="ARBA" id="ARBA00022840"/>
    </source>
</evidence>
<evidence type="ECO:0000259" key="4">
    <source>
        <dbReference type="SMART" id="SM00797"/>
    </source>
</evidence>
<keyword evidence="3" id="KW-0067">ATP-binding</keyword>
<evidence type="ECO:0000256" key="1">
    <source>
        <dbReference type="ARBA" id="ARBA00022741"/>
    </source>
</evidence>
<dbReference type="SMART" id="SM00797">
    <property type="entry name" value="AHS2"/>
    <property type="match status" value="1"/>
</dbReference>
<evidence type="ECO:0000256" key="2">
    <source>
        <dbReference type="ARBA" id="ARBA00022801"/>
    </source>
</evidence>
<keyword evidence="6" id="KW-1185">Reference proteome</keyword>
<dbReference type="PANTHER" id="PTHR43309">
    <property type="entry name" value="5-OXOPROLINASE SUBUNIT C"/>
    <property type="match status" value="1"/>
</dbReference>
<organism evidence="5 6">
    <name type="scientific">Acidothermus cellulolyticus (strain ATCC 43068 / DSM 8971 / 11B)</name>
    <dbReference type="NCBI Taxonomy" id="351607"/>
    <lineage>
        <taxon>Bacteria</taxon>
        <taxon>Bacillati</taxon>
        <taxon>Actinomycetota</taxon>
        <taxon>Actinomycetes</taxon>
        <taxon>Acidothermales</taxon>
        <taxon>Acidothermaceae</taxon>
        <taxon>Acidothermus</taxon>
    </lineage>
</organism>
<proteinExistence type="predicted"/>
<accession>A0LSF7</accession>
<dbReference type="KEGG" id="ace:Acel_0594"/>
<dbReference type="Pfam" id="PF02626">
    <property type="entry name" value="CT_A_B"/>
    <property type="match status" value="1"/>
</dbReference>
<reference evidence="5 6" key="1">
    <citation type="journal article" date="2009" name="Genome Res.">
        <title>Complete genome of the cellulolytic thermophile Acidothermus cellulolyticus 11B provides insights into its ecophysiological and evolutionary adaptations.</title>
        <authorList>
            <person name="Barabote R.D."/>
            <person name="Xie G."/>
            <person name="Leu D.H."/>
            <person name="Normand P."/>
            <person name="Necsulea A."/>
            <person name="Daubin V."/>
            <person name="Medigue C."/>
            <person name="Adney W.S."/>
            <person name="Xu X.C."/>
            <person name="Lapidus A."/>
            <person name="Parales R.E."/>
            <person name="Detter C."/>
            <person name="Pujic P."/>
            <person name="Bruce D."/>
            <person name="Lavire C."/>
            <person name="Challacombe J.F."/>
            <person name="Brettin T.S."/>
            <person name="Berry A.M."/>
        </authorList>
    </citation>
    <scope>NUCLEOTIDE SEQUENCE [LARGE SCALE GENOMIC DNA]</scope>
    <source>
        <strain evidence="6">ATCC 43068 / DSM 8971 / 11B</strain>
    </source>
</reference>
<gene>
    <name evidence="5" type="ordered locus">Acel_0594</name>
</gene>
<dbReference type="Proteomes" id="UP000008221">
    <property type="component" value="Chromosome"/>
</dbReference>
<dbReference type="HOGENOM" id="CLU_028967_0_3_11"/>
<evidence type="ECO:0000313" key="5">
    <source>
        <dbReference type="EMBL" id="ABK52367.1"/>
    </source>
</evidence>
<dbReference type="EC" id="6.3.4.6" evidence="5"/>
<dbReference type="Gene3D" id="2.40.100.10">
    <property type="entry name" value="Cyclophilin-like"/>
    <property type="match status" value="1"/>
</dbReference>
<dbReference type="AlphaFoldDB" id="A0LSF7"/>
<dbReference type="InterPro" id="IPR052708">
    <property type="entry name" value="PxpC"/>
</dbReference>
<dbReference type="InterPro" id="IPR029000">
    <property type="entry name" value="Cyclophilin-like_dom_sf"/>
</dbReference>
<dbReference type="eggNOG" id="COG1984">
    <property type="taxonomic scope" value="Bacteria"/>
</dbReference>
<feature type="domain" description="Carboxyltransferase" evidence="4">
    <location>
        <begin position="5"/>
        <end position="283"/>
    </location>
</feature>
<name>A0LSF7_ACIC1</name>
<dbReference type="PANTHER" id="PTHR43309:SF3">
    <property type="entry name" value="5-OXOPROLINASE SUBUNIT C"/>
    <property type="match status" value="1"/>
</dbReference>
<dbReference type="FunCoup" id="A0LSF7">
    <property type="interactions" value="2"/>
</dbReference>
<dbReference type="GO" id="GO:0005524">
    <property type="term" value="F:ATP binding"/>
    <property type="evidence" value="ECO:0007669"/>
    <property type="project" value="UniProtKB-KW"/>
</dbReference>
<dbReference type="STRING" id="351607.Acel_0594"/>
<keyword evidence="1" id="KW-0547">Nucleotide-binding</keyword>
<keyword evidence="2" id="KW-0378">Hydrolase</keyword>
<dbReference type="GO" id="GO:0016787">
    <property type="term" value="F:hydrolase activity"/>
    <property type="evidence" value="ECO:0007669"/>
    <property type="project" value="UniProtKB-KW"/>
</dbReference>
<dbReference type="EMBL" id="CP000481">
    <property type="protein sequence ID" value="ABK52367.1"/>
    <property type="molecule type" value="Genomic_DNA"/>
</dbReference>
<keyword evidence="5" id="KW-0456">Lyase</keyword>